<proteinExistence type="predicted"/>
<keyword evidence="1" id="KW-1133">Transmembrane helix</keyword>
<name>A0ABX2DB49_9SPHI</name>
<dbReference type="SUPFAM" id="SSF82171">
    <property type="entry name" value="DPP6 N-terminal domain-like"/>
    <property type="match status" value="1"/>
</dbReference>
<reference evidence="2 3" key="1">
    <citation type="submission" date="2020-05" db="EMBL/GenBank/DDBJ databases">
        <title>Description of Pedobacter foliorum sp. nov.</title>
        <authorList>
            <person name="Qi S."/>
            <person name="Carlier A."/>
            <person name="Cnockaert M."/>
            <person name="Vandamme P."/>
        </authorList>
    </citation>
    <scope>NUCLEOTIDE SEQUENCE [LARGE SCALE GENOMIC DNA]</scope>
    <source>
        <strain evidence="2 3">LMG 31300</strain>
    </source>
</reference>
<comment type="caution">
    <text evidence="2">The sequence shown here is derived from an EMBL/GenBank/DDBJ whole genome shotgun (WGS) entry which is preliminary data.</text>
</comment>
<keyword evidence="1" id="KW-0812">Transmembrane</keyword>
<feature type="transmembrane region" description="Helical" evidence="1">
    <location>
        <begin position="12"/>
        <end position="32"/>
    </location>
</feature>
<gene>
    <name evidence="2" type="ORF">HQN85_06070</name>
</gene>
<evidence type="ECO:0008006" key="4">
    <source>
        <dbReference type="Google" id="ProtNLM"/>
    </source>
</evidence>
<keyword evidence="1" id="KW-0472">Membrane</keyword>
<protein>
    <recommendedName>
        <fullName evidence="4">WD40 repeat protein</fullName>
    </recommendedName>
</protein>
<accession>A0ABX2DB49</accession>
<evidence type="ECO:0000313" key="2">
    <source>
        <dbReference type="EMBL" id="NQX31280.1"/>
    </source>
</evidence>
<organism evidence="2 3">
    <name type="scientific">Pedobacter boryungensis</name>
    <dbReference type="NCBI Taxonomy" id="869962"/>
    <lineage>
        <taxon>Bacteria</taxon>
        <taxon>Pseudomonadati</taxon>
        <taxon>Bacteroidota</taxon>
        <taxon>Sphingobacteriia</taxon>
        <taxon>Sphingobacteriales</taxon>
        <taxon>Sphingobacteriaceae</taxon>
        <taxon>Pedobacter</taxon>
    </lineage>
</organism>
<sequence length="935" mass="107121">MNINKSNIKLKISILHTIILTFISVSVFGQIFDSEQNPLSVKWRQIHSNGFTLVYPTELEKEAQRMVNTIGHIYPYVGQTLIRQKTSIPIVFQNRGTIANGFVQLAPKKVQFYTTPPQQFDSQDWLNNLAVHELRHVAQFDKMTGGKAHPFPEEIYFAYMGLSIPTWFFEGDAVNSETSLTNVGRGRQPSWIMPFRTSLLSEKKFSYSKAYFGSDKDQTPGYYQLGYLMVANLKKEFGESIQDSLLTAIHDSPLRLYPFSQSLKKFTGNSTKKYYLKMVAQLENEWAKQDKLNKSESYKSLNRPAKYASNYFLPTELANKHILALKQTKAETATFVSIDERKNEKELFKIGYQEQPWFSYGNGKLIWDEIRFDPRYRQRSYSVICIYDFEKQTKRQLTFKTRLFSPTISGDGKKIVAVQIDLSNRCNLVELDPQTGKINKTYPNPENFILQTPALNIDGSQLCWISVNEKGKSLWLQDKTGNITQLISETTQQLSRPTFIGDEIAFNAHISGIDNIYNINPSTKKITALTAAKYGAFNPSLTTDCQSIIFNNYKVMGYEISKTPISPKETQENHFVYFGAAADKQENNNIFKNIPDSIYQSKPYQPLAHLFNFHSVSPTIDEDDRLGLYLKSNDLLNILDFSAGIDYYSDLRKIAYSAGFSFKGLYPILNAKFTNRPRTGFYRLGNAVNQANWRENHLELKASVPLNFSAYQHNYSFLAELGTSYTQRNFAPKEAMLFNKTIKFPLNYKFGFSHSTRTTERDIAPKWAQIVNLSYFNQPFDKRLTGDLFAVESAFYFPGLAKNHSLMASFNYQESSGALKFNTEINTVYGYGQINAKSELKNTLLLNYRFPIAFPDAEIGSLAYIRNLRGGVFSHYENIGLETNLTQPKTFGVELRSSINLLRYQPIVDLGARVVFVNKIYNQNPILELLFNYSF</sequence>
<dbReference type="Proteomes" id="UP000762110">
    <property type="component" value="Unassembled WGS sequence"/>
</dbReference>
<evidence type="ECO:0000256" key="1">
    <source>
        <dbReference type="SAM" id="Phobius"/>
    </source>
</evidence>
<dbReference type="EMBL" id="JABMKV010000001">
    <property type="protein sequence ID" value="NQX31280.1"/>
    <property type="molecule type" value="Genomic_DNA"/>
</dbReference>
<keyword evidence="3" id="KW-1185">Reference proteome</keyword>
<dbReference type="InterPro" id="IPR011042">
    <property type="entry name" value="6-blade_b-propeller_TolB-like"/>
</dbReference>
<dbReference type="PANTHER" id="PTHR36842">
    <property type="entry name" value="PROTEIN TOLB HOMOLOG"/>
    <property type="match status" value="1"/>
</dbReference>
<dbReference type="RefSeq" id="WP_173270005.1">
    <property type="nucleotide sequence ID" value="NZ_JABMKV010000001.1"/>
</dbReference>
<evidence type="ECO:0000313" key="3">
    <source>
        <dbReference type="Proteomes" id="UP000762110"/>
    </source>
</evidence>
<dbReference type="PANTHER" id="PTHR36842:SF1">
    <property type="entry name" value="PROTEIN TOLB"/>
    <property type="match status" value="1"/>
</dbReference>
<dbReference type="Gene3D" id="2.120.10.30">
    <property type="entry name" value="TolB, C-terminal domain"/>
    <property type="match status" value="1"/>
</dbReference>